<evidence type="ECO:0000256" key="1">
    <source>
        <dbReference type="SAM" id="Phobius"/>
    </source>
</evidence>
<sequence length="97" mass="10571">MIGVVALVGYVIVLLFVVAMLVRIVFDVVQMVARQWRPSGIALVAAEAVYTTTDPPLRLVRRFIPPLRLGGIALDLAFIIIMILAWILMGILGGLSI</sequence>
<dbReference type="AlphaFoldDB" id="A0A2A9CYC1"/>
<keyword evidence="1" id="KW-0472">Membrane</keyword>
<accession>A0A2A9CYC1</accession>
<dbReference type="RefSeq" id="WP_425443352.1">
    <property type="nucleotide sequence ID" value="NZ_PDJD01000001.1"/>
</dbReference>
<dbReference type="InterPro" id="IPR003425">
    <property type="entry name" value="CCB3/YggT"/>
</dbReference>
<gene>
    <name evidence="2" type="ORF">ATL40_0953</name>
</gene>
<comment type="caution">
    <text evidence="2">The sequence shown here is derived from an EMBL/GenBank/DDBJ whole genome shotgun (WGS) entry which is preliminary data.</text>
</comment>
<dbReference type="EMBL" id="PDJD01000001">
    <property type="protein sequence ID" value="PFG19393.1"/>
    <property type="molecule type" value="Genomic_DNA"/>
</dbReference>
<feature type="transmembrane region" description="Helical" evidence="1">
    <location>
        <begin position="6"/>
        <end position="26"/>
    </location>
</feature>
<keyword evidence="3" id="KW-1185">Reference proteome</keyword>
<reference evidence="2 3" key="1">
    <citation type="submission" date="2017-10" db="EMBL/GenBank/DDBJ databases">
        <title>Sequencing the genomes of 1000 actinobacteria strains.</title>
        <authorList>
            <person name="Klenk H.-P."/>
        </authorList>
    </citation>
    <scope>NUCLEOTIDE SEQUENCE [LARGE SCALE GENOMIC DNA]</scope>
    <source>
        <strain evidence="2 3">DSM 21801</strain>
    </source>
</reference>
<dbReference type="Pfam" id="PF02325">
    <property type="entry name" value="CCB3_YggT"/>
    <property type="match status" value="1"/>
</dbReference>
<dbReference type="Proteomes" id="UP000224915">
    <property type="component" value="Unassembled WGS sequence"/>
</dbReference>
<name>A0A2A9CYC1_9MICO</name>
<keyword evidence="1" id="KW-0812">Transmembrane</keyword>
<evidence type="ECO:0000313" key="2">
    <source>
        <dbReference type="EMBL" id="PFG19393.1"/>
    </source>
</evidence>
<proteinExistence type="predicted"/>
<evidence type="ECO:0000313" key="3">
    <source>
        <dbReference type="Proteomes" id="UP000224915"/>
    </source>
</evidence>
<keyword evidence="1" id="KW-1133">Transmembrane helix</keyword>
<dbReference type="GO" id="GO:0016020">
    <property type="term" value="C:membrane"/>
    <property type="evidence" value="ECO:0007669"/>
    <property type="project" value="InterPro"/>
</dbReference>
<organism evidence="2 3">
    <name type="scientific">Serinibacter salmoneus</name>
    <dbReference type="NCBI Taxonomy" id="556530"/>
    <lineage>
        <taxon>Bacteria</taxon>
        <taxon>Bacillati</taxon>
        <taxon>Actinomycetota</taxon>
        <taxon>Actinomycetes</taxon>
        <taxon>Micrococcales</taxon>
        <taxon>Beutenbergiaceae</taxon>
        <taxon>Serinibacter</taxon>
    </lineage>
</organism>
<protein>
    <submittedName>
        <fullName evidence="2">YggT family protein</fullName>
    </submittedName>
</protein>
<feature type="transmembrane region" description="Helical" evidence="1">
    <location>
        <begin position="67"/>
        <end position="92"/>
    </location>
</feature>